<dbReference type="Pfam" id="PF01584">
    <property type="entry name" value="CheW"/>
    <property type="match status" value="1"/>
</dbReference>
<dbReference type="InterPro" id="IPR037006">
    <property type="entry name" value="CheA-like_homodim_sf"/>
</dbReference>
<dbReference type="SUPFAM" id="SSF47384">
    <property type="entry name" value="Homodimeric domain of signal transducing histidine kinase"/>
    <property type="match status" value="1"/>
</dbReference>
<evidence type="ECO:0000256" key="8">
    <source>
        <dbReference type="ARBA" id="ARBA00022777"/>
    </source>
</evidence>
<dbReference type="EC" id="2.7.13.3" evidence="2"/>
<keyword evidence="17" id="KW-1185">Reference proteome</keyword>
<evidence type="ECO:0000256" key="2">
    <source>
        <dbReference type="ARBA" id="ARBA00012438"/>
    </source>
</evidence>
<comment type="caution">
    <text evidence="16">The sequence shown here is derived from an EMBL/GenBank/DDBJ whole genome shotgun (WGS) entry which is preliminary data.</text>
</comment>
<evidence type="ECO:0000313" key="17">
    <source>
        <dbReference type="Proteomes" id="UP001168552"/>
    </source>
</evidence>
<feature type="domain" description="CheW-like" evidence="14">
    <location>
        <begin position="425"/>
        <end position="573"/>
    </location>
</feature>
<evidence type="ECO:0000259" key="14">
    <source>
        <dbReference type="PROSITE" id="PS50851"/>
    </source>
</evidence>
<accession>A0ABT8F6S4</accession>
<dbReference type="InterPro" id="IPR036641">
    <property type="entry name" value="HPT_dom_sf"/>
</dbReference>
<dbReference type="InterPro" id="IPR004358">
    <property type="entry name" value="Sig_transdc_His_kin-like_C"/>
</dbReference>
<evidence type="ECO:0000259" key="13">
    <source>
        <dbReference type="PROSITE" id="PS50109"/>
    </source>
</evidence>
<evidence type="ECO:0000256" key="6">
    <source>
        <dbReference type="ARBA" id="ARBA00022679"/>
    </source>
</evidence>
<dbReference type="SUPFAM" id="SSF50341">
    <property type="entry name" value="CheW-like"/>
    <property type="match status" value="1"/>
</dbReference>
<dbReference type="SUPFAM" id="SSF47226">
    <property type="entry name" value="Histidine-containing phosphotransfer domain, HPT domain"/>
    <property type="match status" value="1"/>
</dbReference>
<name>A0ABT8F6S4_9BACT</name>
<evidence type="ECO:0000256" key="9">
    <source>
        <dbReference type="ARBA" id="ARBA00022840"/>
    </source>
</evidence>
<dbReference type="InterPro" id="IPR002545">
    <property type="entry name" value="CheW-lke_dom"/>
</dbReference>
<dbReference type="Gene3D" id="1.10.287.560">
    <property type="entry name" value="Histidine kinase CheA-like, homodimeric domain"/>
    <property type="match status" value="1"/>
</dbReference>
<keyword evidence="6 16" id="KW-0808">Transferase</keyword>
<dbReference type="PROSITE" id="PS50851">
    <property type="entry name" value="CHEW"/>
    <property type="match status" value="1"/>
</dbReference>
<evidence type="ECO:0000256" key="7">
    <source>
        <dbReference type="ARBA" id="ARBA00022741"/>
    </source>
</evidence>
<keyword evidence="5 12" id="KW-0597">Phosphoprotein</keyword>
<dbReference type="InterPro" id="IPR004105">
    <property type="entry name" value="CheA-like_dim"/>
</dbReference>
<evidence type="ECO:0000256" key="5">
    <source>
        <dbReference type="ARBA" id="ARBA00022553"/>
    </source>
</evidence>
<gene>
    <name evidence="16" type="ORF">QWY31_10380</name>
</gene>
<dbReference type="Gene3D" id="2.30.30.40">
    <property type="entry name" value="SH3 Domains"/>
    <property type="match status" value="1"/>
</dbReference>
<evidence type="ECO:0000259" key="15">
    <source>
        <dbReference type="PROSITE" id="PS50894"/>
    </source>
</evidence>
<dbReference type="Pfam" id="PF02518">
    <property type="entry name" value="HATPase_c"/>
    <property type="match status" value="1"/>
</dbReference>
<dbReference type="RefSeq" id="WP_320004443.1">
    <property type="nucleotide sequence ID" value="NZ_JAUHJS010000004.1"/>
</dbReference>
<dbReference type="SMART" id="SM00387">
    <property type="entry name" value="HATPase_c"/>
    <property type="match status" value="1"/>
</dbReference>
<dbReference type="Gene3D" id="3.30.565.10">
    <property type="entry name" value="Histidine kinase-like ATPase, C-terminal domain"/>
    <property type="match status" value="1"/>
</dbReference>
<feature type="modified residue" description="Phosphohistidine" evidence="12">
    <location>
        <position position="48"/>
    </location>
</feature>
<keyword evidence="8" id="KW-0418">Kinase</keyword>
<dbReference type="EMBL" id="JAUHJS010000004">
    <property type="protein sequence ID" value="MDN4165911.1"/>
    <property type="molecule type" value="Genomic_DNA"/>
</dbReference>
<dbReference type="Pfam" id="PF02895">
    <property type="entry name" value="H-kinase_dim"/>
    <property type="match status" value="1"/>
</dbReference>
<dbReference type="InterPro" id="IPR036061">
    <property type="entry name" value="CheW-like_dom_sf"/>
</dbReference>
<dbReference type="InterPro" id="IPR008207">
    <property type="entry name" value="Sig_transdc_His_kin_Hpt_dom"/>
</dbReference>
<comment type="function">
    <text evidence="11">Involved in the transmission of sensory signals from the chemoreceptors to the flagellar motors. CheA is autophosphorylated; it can transfer its phosphate group to either CheB or CheY.</text>
</comment>
<dbReference type="InterPro" id="IPR036890">
    <property type="entry name" value="HATPase_C_sf"/>
</dbReference>
<proteinExistence type="predicted"/>
<keyword evidence="7" id="KW-0547">Nucleotide-binding</keyword>
<feature type="domain" description="Histidine kinase" evidence="13">
    <location>
        <begin position="177"/>
        <end position="423"/>
    </location>
</feature>
<keyword evidence="10" id="KW-0902">Two-component regulatory system</keyword>
<evidence type="ECO:0000256" key="12">
    <source>
        <dbReference type="PROSITE-ProRule" id="PRU00110"/>
    </source>
</evidence>
<dbReference type="CDD" id="cd00088">
    <property type="entry name" value="HPT"/>
    <property type="match status" value="1"/>
</dbReference>
<dbReference type="InterPro" id="IPR051315">
    <property type="entry name" value="Bact_Chemotaxis_CheA"/>
</dbReference>
<keyword evidence="4" id="KW-0145">Chemotaxis</keyword>
<dbReference type="PROSITE" id="PS50894">
    <property type="entry name" value="HPT"/>
    <property type="match status" value="1"/>
</dbReference>
<dbReference type="InterPro" id="IPR036097">
    <property type="entry name" value="HisK_dim/P_sf"/>
</dbReference>
<keyword evidence="9" id="KW-0067">ATP-binding</keyword>
<evidence type="ECO:0000256" key="1">
    <source>
        <dbReference type="ARBA" id="ARBA00000085"/>
    </source>
</evidence>
<dbReference type="Pfam" id="PF01627">
    <property type="entry name" value="Hpt"/>
    <property type="match status" value="1"/>
</dbReference>
<dbReference type="PROSITE" id="PS50109">
    <property type="entry name" value="HIS_KIN"/>
    <property type="match status" value="1"/>
</dbReference>
<dbReference type="Proteomes" id="UP001168552">
    <property type="component" value="Unassembled WGS sequence"/>
</dbReference>
<dbReference type="Gene3D" id="1.20.120.160">
    <property type="entry name" value="HPT domain"/>
    <property type="match status" value="1"/>
</dbReference>
<sequence>MASKEKEYQELFTAEALENQEELNRLLTSLEKNPSDKAAINSIFRITHTLKGNAAGLGYTSIAEMAHVLEDLFGEIRAGKFVLEAEVFSSIYKSIDILSELIQALGTDKVVRYKGIKTKLEVLIKNKVNQAPSETAQEEAPAKTASEEIIPQESIEAVAEEASTETSEASESDNKISFSDLVQVPVRKLDNLLNLVGELIIERDRLIAQNQHTRSNEYSRLNRISSDLQYSVMDVRLVQVGFLFNKFHRVVRDAASVEAKQVNLKLEGIDTEIDRNILQIISDSLIHIVRNCVGHGIEMPDARKKLSKPEQGQITMRARSESEGVIIEITDDGKGIDAEVVKKKAIEKGLLLPEIAKNLSPREILMYIFEPGFSTAEKVTAISGRGVGMDVVKKAIDSVGGTIDVETEMGKGTTIRLALPSSMAVKGTLLFQLADTEYAIPLAYTEAVVSLYKKDIHKVSFGLVTQYQGKAIGLVFLSDLFFGEEAASEGTPYLQKGYSEIQEKQKLDVIVVNYGGKTVGFVVDKLLQQKEIVEKPLSRPVDVVKFIGGVTILGNGNVCLVLHIPAILSHIYNYNYTQSRRKLAVSPN</sequence>
<evidence type="ECO:0000313" key="16">
    <source>
        <dbReference type="EMBL" id="MDN4165911.1"/>
    </source>
</evidence>
<dbReference type="PANTHER" id="PTHR43395:SF10">
    <property type="entry name" value="CHEMOTAXIS PROTEIN CHEA"/>
    <property type="match status" value="1"/>
</dbReference>
<feature type="domain" description="HPt" evidence="15">
    <location>
        <begin position="1"/>
        <end position="105"/>
    </location>
</feature>
<dbReference type="SMART" id="SM01231">
    <property type="entry name" value="H-kinase_dim"/>
    <property type="match status" value="1"/>
</dbReference>
<dbReference type="InterPro" id="IPR003594">
    <property type="entry name" value="HATPase_dom"/>
</dbReference>
<dbReference type="InterPro" id="IPR005467">
    <property type="entry name" value="His_kinase_dom"/>
</dbReference>
<evidence type="ECO:0000256" key="11">
    <source>
        <dbReference type="ARBA" id="ARBA00035100"/>
    </source>
</evidence>
<dbReference type="GO" id="GO:0004673">
    <property type="term" value="F:protein histidine kinase activity"/>
    <property type="evidence" value="ECO:0007669"/>
    <property type="project" value="UniProtKB-EC"/>
</dbReference>
<reference evidence="16" key="1">
    <citation type="submission" date="2023-06" db="EMBL/GenBank/DDBJ databases">
        <title>Cytophagales bacterium Strain LB-30, isolated from soil.</title>
        <authorList>
            <person name="Liu B."/>
        </authorList>
    </citation>
    <scope>NUCLEOTIDE SEQUENCE</scope>
    <source>
        <strain evidence="16">LB-30</strain>
    </source>
</reference>
<dbReference type="SMART" id="SM00073">
    <property type="entry name" value="HPT"/>
    <property type="match status" value="1"/>
</dbReference>
<comment type="catalytic activity">
    <reaction evidence="1">
        <text>ATP + protein L-histidine = ADP + protein N-phospho-L-histidine.</text>
        <dbReference type="EC" id="2.7.13.3"/>
    </reaction>
</comment>
<evidence type="ECO:0000256" key="10">
    <source>
        <dbReference type="ARBA" id="ARBA00023012"/>
    </source>
</evidence>
<dbReference type="PANTHER" id="PTHR43395">
    <property type="entry name" value="SENSOR HISTIDINE KINASE CHEA"/>
    <property type="match status" value="1"/>
</dbReference>
<dbReference type="SUPFAM" id="SSF55874">
    <property type="entry name" value="ATPase domain of HSP90 chaperone/DNA topoisomerase II/histidine kinase"/>
    <property type="match status" value="1"/>
</dbReference>
<dbReference type="SMART" id="SM00260">
    <property type="entry name" value="CheW"/>
    <property type="match status" value="1"/>
</dbReference>
<dbReference type="PRINTS" id="PR00344">
    <property type="entry name" value="BCTRLSENSOR"/>
</dbReference>
<evidence type="ECO:0000256" key="4">
    <source>
        <dbReference type="ARBA" id="ARBA00022500"/>
    </source>
</evidence>
<evidence type="ECO:0000256" key="3">
    <source>
        <dbReference type="ARBA" id="ARBA00021495"/>
    </source>
</evidence>
<organism evidence="16 17">
    <name type="scientific">Shiella aurantiaca</name>
    <dbReference type="NCBI Taxonomy" id="3058365"/>
    <lineage>
        <taxon>Bacteria</taxon>
        <taxon>Pseudomonadati</taxon>
        <taxon>Bacteroidota</taxon>
        <taxon>Cytophagia</taxon>
        <taxon>Cytophagales</taxon>
        <taxon>Shiellaceae</taxon>
        <taxon>Shiella</taxon>
    </lineage>
</organism>
<protein>
    <recommendedName>
        <fullName evidence="3">Chemotaxis protein CheA</fullName>
        <ecNumber evidence="2">2.7.13.3</ecNumber>
    </recommendedName>
</protein>